<keyword evidence="2" id="KW-1185">Reference proteome</keyword>
<accession>A0ABM8C3S0</accession>
<dbReference type="EMBL" id="AP026966">
    <property type="protein sequence ID" value="BDT57855.1"/>
    <property type="molecule type" value="Genomic_DNA"/>
</dbReference>
<evidence type="ECO:0000313" key="1">
    <source>
        <dbReference type="EMBL" id="BDT57855.1"/>
    </source>
</evidence>
<reference evidence="1" key="1">
    <citation type="submission" date="2022-11" db="EMBL/GenBank/DDBJ databases">
        <title>Isolation and characterization of PLA-degrading bacterium Massilia sp. from Antarctic soil.</title>
        <authorList>
            <person name="Sato K."/>
            <person name="Gomez-Fuentes C."/>
            <person name="Ahmad S.A."/>
            <person name="Zulkharnain A."/>
        </authorList>
    </citation>
    <scope>NUCLEOTIDE SEQUENCE</scope>
    <source>
        <strain evidence="1">N-3</strain>
    </source>
</reference>
<sequence length="361" mass="40783">MPTTYVPGKPNPYFPKHQYHGIAIGQNLQPIRECRVHHYVGPAATVKQGLLSYQLSPEHLWRTFQQEAEDIIAVNGNIIEDDTERNKRINAAYARLWLADNRFQWAGLAAFASKQVGCGLLHARQLSDKSSDELRSVVNWAGNSTEAAGMSAMPVTIRNGADDMLARLGFGNMHLFLDIYPLHRFYMERGSKEFQTYLDRRQAIANRQGAAKRIKWDVENQLKFGFPFGEIKTGFERIAEGNPAESVKALAWHEQVNVLQAIMYNDPRMQAALANNQLAWAIGFPSGVYMEVQLTLSAQCKPKAGLTSYFPRLKDAKLWVVEERMKFVYKAADRFNELLRGREWPYVEASMLKIASGGGVA</sequence>
<gene>
    <name evidence="1" type="ORF">MasN3_13490</name>
</gene>
<organism evidence="1 2">
    <name type="scientific">Massilia varians</name>
    <dbReference type="NCBI Taxonomy" id="457921"/>
    <lineage>
        <taxon>Bacteria</taxon>
        <taxon>Pseudomonadati</taxon>
        <taxon>Pseudomonadota</taxon>
        <taxon>Betaproteobacteria</taxon>
        <taxon>Burkholderiales</taxon>
        <taxon>Oxalobacteraceae</taxon>
        <taxon>Telluria group</taxon>
        <taxon>Massilia</taxon>
    </lineage>
</organism>
<dbReference type="RefSeq" id="WP_281913191.1">
    <property type="nucleotide sequence ID" value="NZ_AP026966.1"/>
</dbReference>
<protein>
    <submittedName>
        <fullName evidence="1">Uncharacterized protein</fullName>
    </submittedName>
</protein>
<dbReference type="Pfam" id="PF10720">
    <property type="entry name" value="DUF2515"/>
    <property type="match status" value="1"/>
</dbReference>
<dbReference type="Proteomes" id="UP001163336">
    <property type="component" value="Chromosome"/>
</dbReference>
<evidence type="ECO:0000313" key="2">
    <source>
        <dbReference type="Proteomes" id="UP001163336"/>
    </source>
</evidence>
<proteinExistence type="predicted"/>
<dbReference type="InterPro" id="IPR019658">
    <property type="entry name" value="DUF2515"/>
</dbReference>
<name>A0ABM8C3S0_9BURK</name>